<dbReference type="InterPro" id="IPR050556">
    <property type="entry name" value="Type_II_TA_system_RNase"/>
</dbReference>
<evidence type="ECO:0000256" key="2">
    <source>
        <dbReference type="ARBA" id="ARBA00022649"/>
    </source>
</evidence>
<dbReference type="GO" id="GO:0090729">
    <property type="term" value="F:toxin activity"/>
    <property type="evidence" value="ECO:0007669"/>
    <property type="project" value="UniProtKB-KW"/>
</dbReference>
<dbReference type="Pfam" id="PF01850">
    <property type="entry name" value="PIN"/>
    <property type="match status" value="1"/>
</dbReference>
<sequence>MIILDTNVISEPQRKVPEHRVVQWLDEQPLETLFVSTVTVAELRFGVGSLPDGKRRNYLLENLENRIIPAFTGRVLPFDLAATAAYAELMIKARAAGLSIGVADGYIAAIASANNMIVATRDVSPFEAVGLRVINPWEVG</sequence>
<dbReference type="InterPro" id="IPR022907">
    <property type="entry name" value="VapC_family"/>
</dbReference>
<feature type="binding site" evidence="8">
    <location>
        <position position="104"/>
    </location>
    <ligand>
        <name>Mg(2+)</name>
        <dbReference type="ChEBI" id="CHEBI:18420"/>
    </ligand>
</feature>
<evidence type="ECO:0000256" key="8">
    <source>
        <dbReference type="HAMAP-Rule" id="MF_00265"/>
    </source>
</evidence>
<dbReference type="InterPro" id="IPR029060">
    <property type="entry name" value="PIN-like_dom_sf"/>
</dbReference>
<dbReference type="EC" id="3.1.-.-" evidence="8"/>
<dbReference type="CDD" id="cd18731">
    <property type="entry name" value="PIN_NgFitB-like"/>
    <property type="match status" value="1"/>
</dbReference>
<name>A0A6S6UNI5_9GAMM</name>
<dbReference type="AlphaFoldDB" id="A0A6S6UNI5"/>
<keyword evidence="5 8" id="KW-0378">Hydrolase</keyword>
<evidence type="ECO:0000256" key="7">
    <source>
        <dbReference type="ARBA" id="ARBA00038093"/>
    </source>
</evidence>
<evidence type="ECO:0000256" key="3">
    <source>
        <dbReference type="ARBA" id="ARBA00022722"/>
    </source>
</evidence>
<accession>A0A6S6UNI5</accession>
<dbReference type="EMBL" id="CACVAT010000570">
    <property type="protein sequence ID" value="CAA6830253.1"/>
    <property type="molecule type" value="Genomic_DNA"/>
</dbReference>
<comment type="similarity">
    <text evidence="7 8">Belongs to the PINc/VapC protein family.</text>
</comment>
<feature type="binding site" evidence="8">
    <location>
        <position position="5"/>
    </location>
    <ligand>
        <name>Mg(2+)</name>
        <dbReference type="ChEBI" id="CHEBI:18420"/>
    </ligand>
</feature>
<keyword evidence="8" id="KW-0800">Toxin</keyword>
<comment type="function">
    <text evidence="8">Toxic component of a toxin-antitoxin (TA) system. An RNase.</text>
</comment>
<dbReference type="InterPro" id="IPR002716">
    <property type="entry name" value="PIN_dom"/>
</dbReference>
<dbReference type="PANTHER" id="PTHR33653:SF1">
    <property type="entry name" value="RIBONUCLEASE VAPC2"/>
    <property type="match status" value="1"/>
</dbReference>
<evidence type="ECO:0000256" key="5">
    <source>
        <dbReference type="ARBA" id="ARBA00022801"/>
    </source>
</evidence>
<dbReference type="SUPFAM" id="SSF88723">
    <property type="entry name" value="PIN domain-like"/>
    <property type="match status" value="1"/>
</dbReference>
<organism evidence="10">
    <name type="scientific">uncultured Thiotrichaceae bacterium</name>
    <dbReference type="NCBI Taxonomy" id="298394"/>
    <lineage>
        <taxon>Bacteria</taxon>
        <taxon>Pseudomonadati</taxon>
        <taxon>Pseudomonadota</taxon>
        <taxon>Gammaproteobacteria</taxon>
        <taxon>Thiotrichales</taxon>
        <taxon>Thiotrichaceae</taxon>
        <taxon>environmental samples</taxon>
    </lineage>
</organism>
<keyword evidence="6 8" id="KW-0460">Magnesium</keyword>
<evidence type="ECO:0000256" key="4">
    <source>
        <dbReference type="ARBA" id="ARBA00022723"/>
    </source>
</evidence>
<feature type="domain" description="PIN" evidence="9">
    <location>
        <begin position="2"/>
        <end position="124"/>
    </location>
</feature>
<dbReference type="Gene3D" id="3.40.50.1010">
    <property type="entry name" value="5'-nuclease"/>
    <property type="match status" value="1"/>
</dbReference>
<proteinExistence type="inferred from homology"/>
<evidence type="ECO:0000313" key="10">
    <source>
        <dbReference type="EMBL" id="CAA6830253.1"/>
    </source>
</evidence>
<dbReference type="PANTHER" id="PTHR33653">
    <property type="entry name" value="RIBONUCLEASE VAPC2"/>
    <property type="match status" value="1"/>
</dbReference>
<keyword evidence="3 8" id="KW-0540">Nuclease</keyword>
<comment type="cofactor">
    <cofactor evidence="1 8">
        <name>Mg(2+)</name>
        <dbReference type="ChEBI" id="CHEBI:18420"/>
    </cofactor>
</comment>
<dbReference type="HAMAP" id="MF_00265">
    <property type="entry name" value="VapC_Nob1"/>
    <property type="match status" value="1"/>
</dbReference>
<keyword evidence="4 8" id="KW-0479">Metal-binding</keyword>
<protein>
    <recommendedName>
        <fullName evidence="8">Ribonuclease VapC</fullName>
        <shortName evidence="8">RNase VapC</shortName>
        <ecNumber evidence="8">3.1.-.-</ecNumber>
    </recommendedName>
    <alternativeName>
        <fullName evidence="8">Toxin VapC</fullName>
    </alternativeName>
</protein>
<dbReference type="GO" id="GO:0004540">
    <property type="term" value="F:RNA nuclease activity"/>
    <property type="evidence" value="ECO:0007669"/>
    <property type="project" value="InterPro"/>
</dbReference>
<evidence type="ECO:0000256" key="6">
    <source>
        <dbReference type="ARBA" id="ARBA00022842"/>
    </source>
</evidence>
<evidence type="ECO:0000259" key="9">
    <source>
        <dbReference type="Pfam" id="PF01850"/>
    </source>
</evidence>
<keyword evidence="2 8" id="KW-1277">Toxin-antitoxin system</keyword>
<dbReference type="GO" id="GO:0016787">
    <property type="term" value="F:hydrolase activity"/>
    <property type="evidence" value="ECO:0007669"/>
    <property type="project" value="UniProtKB-KW"/>
</dbReference>
<reference evidence="10" key="1">
    <citation type="submission" date="2020-01" db="EMBL/GenBank/DDBJ databases">
        <authorList>
            <person name="Meier V. D."/>
            <person name="Meier V D."/>
        </authorList>
    </citation>
    <scope>NUCLEOTIDE SEQUENCE</scope>
    <source>
        <strain evidence="10">HLG_WM_MAG_09</strain>
    </source>
</reference>
<dbReference type="GO" id="GO:0000287">
    <property type="term" value="F:magnesium ion binding"/>
    <property type="evidence" value="ECO:0007669"/>
    <property type="project" value="UniProtKB-UniRule"/>
</dbReference>
<evidence type="ECO:0000256" key="1">
    <source>
        <dbReference type="ARBA" id="ARBA00001946"/>
    </source>
</evidence>
<gene>
    <name evidence="8" type="primary">vapC</name>
    <name evidence="10" type="ORF">HELGO_WM59697</name>
</gene>